<dbReference type="InterPro" id="IPR050194">
    <property type="entry name" value="Glycosyltransferase_grp1"/>
</dbReference>
<feature type="domain" description="Glycosyltransferase subfamily 4-like N-terminal" evidence="2">
    <location>
        <begin position="19"/>
        <end position="174"/>
    </location>
</feature>
<dbReference type="RefSeq" id="WP_166530461.1">
    <property type="nucleotide sequence ID" value="NZ_JAGSOT010000031.1"/>
</dbReference>
<dbReference type="SUPFAM" id="SSF53756">
    <property type="entry name" value="UDP-Glycosyltransferase/glycogen phosphorylase"/>
    <property type="match status" value="1"/>
</dbReference>
<organism evidence="3 4">
    <name type="scientific">Virgibacillus salarius</name>
    <dbReference type="NCBI Taxonomy" id="447199"/>
    <lineage>
        <taxon>Bacteria</taxon>
        <taxon>Bacillati</taxon>
        <taxon>Bacillota</taxon>
        <taxon>Bacilli</taxon>
        <taxon>Bacillales</taxon>
        <taxon>Bacillaceae</taxon>
        <taxon>Virgibacillus</taxon>
    </lineage>
</organism>
<comment type="caution">
    <text evidence="3">The sequence shown here is derived from an EMBL/GenBank/DDBJ whole genome shotgun (WGS) entry which is preliminary data.</text>
</comment>
<dbReference type="EMBL" id="JAGSOT010000031">
    <property type="protein sequence ID" value="MBR7796662.1"/>
    <property type="molecule type" value="Genomic_DNA"/>
</dbReference>
<reference evidence="3" key="1">
    <citation type="submission" date="2021-04" db="EMBL/GenBank/DDBJ databases">
        <title>Isolation and polyphasic classification of algal microorganism.</title>
        <authorList>
            <person name="Wang S."/>
        </authorList>
    </citation>
    <scope>NUCLEOTIDE SEQUENCE</scope>
    <source>
        <strain evidence="3">720a</strain>
    </source>
</reference>
<dbReference type="Pfam" id="PF00534">
    <property type="entry name" value="Glycos_transf_1"/>
    <property type="match status" value="1"/>
</dbReference>
<protein>
    <submittedName>
        <fullName evidence="3">Glycosyltransferase family 1 protein</fullName>
    </submittedName>
</protein>
<evidence type="ECO:0000313" key="4">
    <source>
        <dbReference type="Proteomes" id="UP000675284"/>
    </source>
</evidence>
<dbReference type="Gene3D" id="3.40.50.2000">
    <property type="entry name" value="Glycogen Phosphorylase B"/>
    <property type="match status" value="2"/>
</dbReference>
<evidence type="ECO:0000259" key="1">
    <source>
        <dbReference type="Pfam" id="PF00534"/>
    </source>
</evidence>
<dbReference type="InterPro" id="IPR028098">
    <property type="entry name" value="Glyco_trans_4-like_N"/>
</dbReference>
<feature type="domain" description="Glycosyl transferase family 1" evidence="1">
    <location>
        <begin position="188"/>
        <end position="310"/>
    </location>
</feature>
<keyword evidence="4" id="KW-1185">Reference proteome</keyword>
<dbReference type="PANTHER" id="PTHR45947">
    <property type="entry name" value="SULFOQUINOVOSYL TRANSFERASE SQD2"/>
    <property type="match status" value="1"/>
</dbReference>
<dbReference type="GO" id="GO:0016757">
    <property type="term" value="F:glycosyltransferase activity"/>
    <property type="evidence" value="ECO:0007669"/>
    <property type="project" value="InterPro"/>
</dbReference>
<gene>
    <name evidence="3" type="ORF">KCX74_11495</name>
</gene>
<dbReference type="Pfam" id="PF13439">
    <property type="entry name" value="Glyco_transf_4"/>
    <property type="match status" value="1"/>
</dbReference>
<dbReference type="AlphaFoldDB" id="A0A941DWK3"/>
<evidence type="ECO:0000259" key="2">
    <source>
        <dbReference type="Pfam" id="PF13439"/>
    </source>
</evidence>
<proteinExistence type="predicted"/>
<name>A0A941DWK3_9BACI</name>
<evidence type="ECO:0000313" key="3">
    <source>
        <dbReference type="EMBL" id="MBR7796662.1"/>
    </source>
</evidence>
<accession>A0A941DWK3</accession>
<dbReference type="PANTHER" id="PTHR45947:SF3">
    <property type="entry name" value="SULFOQUINOVOSYL TRANSFERASE SQD2"/>
    <property type="match status" value="1"/>
</dbReference>
<dbReference type="InterPro" id="IPR001296">
    <property type="entry name" value="Glyco_trans_1"/>
</dbReference>
<sequence>MKQKKPIRVLHVVGAMNRGGTETLLMNIYRRLNHQQIQFDFISYSSEEADYDQEIRSLGGSVITLTKTNSIREIYHAIKHYGPYAAIHAHTLFHCGVAMTAGYLAGVKRRVSHAHTTKDEGNSIIRKSYKPTMRLLIQLFSTHLLACSNHAGHYLFGRRGLSKQTYAYFPNAIEYTHFLYKDHKQVEQFKREEGLSNQRIIGHIGRFIAAKNHQFLLEILKACRQKDPTVMLILVGEGKLQKELQETAKQEKLDQNIRFLGLRTDIPTILHTMDVFLFPSIYEGLGLVLLEAQASGLPCIVSEAIQPEADLKLGLISRISLQEGPQYWADKIMNMVYKREKNTMKVKAAFEKNGYSVSLAIAKLMDIYISDSGGVYEEKNIYRLL</sequence>
<dbReference type="CDD" id="cd03812">
    <property type="entry name" value="GT4_CapH-like"/>
    <property type="match status" value="1"/>
</dbReference>
<dbReference type="Proteomes" id="UP000675284">
    <property type="component" value="Unassembled WGS sequence"/>
</dbReference>